<sequence>MKRLLFMLCLSALISCKNDTKQDDSFRKEVVQDHQDTNTLTQYHNDWVADMELDEGAKWQANVATNQGVIVMQDVLKTQATVVIEDYHKLAAQLGEAKNDVVKNCTMQGPSHDFLHIWLLPLMEKIEALSEVQDVEEASKIKQSIKENIAAYHIYFQ</sequence>
<keyword evidence="2" id="KW-1185">Reference proteome</keyword>
<dbReference type="Proteomes" id="UP001589585">
    <property type="component" value="Unassembled WGS sequence"/>
</dbReference>
<gene>
    <name evidence="1" type="ORF">ACFFU9_04975</name>
</gene>
<reference evidence="1 2" key="1">
    <citation type="submission" date="2024-09" db="EMBL/GenBank/DDBJ databases">
        <authorList>
            <person name="Sun Q."/>
            <person name="Mori K."/>
        </authorList>
    </citation>
    <scope>NUCLEOTIDE SEQUENCE [LARGE SCALE GENOMIC DNA]</scope>
    <source>
        <strain evidence="1 2">CECT 8622</strain>
    </source>
</reference>
<name>A0ABV5F9J2_9FLAO</name>
<accession>A0ABV5F9J2</accession>
<protein>
    <submittedName>
        <fullName evidence="1">Uncharacterized protein</fullName>
    </submittedName>
</protein>
<dbReference type="PROSITE" id="PS51257">
    <property type="entry name" value="PROKAR_LIPOPROTEIN"/>
    <property type="match status" value="1"/>
</dbReference>
<proteinExistence type="predicted"/>
<evidence type="ECO:0000313" key="1">
    <source>
        <dbReference type="EMBL" id="MFB9056090.1"/>
    </source>
</evidence>
<dbReference type="RefSeq" id="WP_379860283.1">
    <property type="nucleotide sequence ID" value="NZ_JBHMFC010000014.1"/>
</dbReference>
<organism evidence="1 2">
    <name type="scientific">Mariniflexile ostreae</name>
    <dbReference type="NCBI Taxonomy" id="1520892"/>
    <lineage>
        <taxon>Bacteria</taxon>
        <taxon>Pseudomonadati</taxon>
        <taxon>Bacteroidota</taxon>
        <taxon>Flavobacteriia</taxon>
        <taxon>Flavobacteriales</taxon>
        <taxon>Flavobacteriaceae</taxon>
        <taxon>Mariniflexile</taxon>
    </lineage>
</organism>
<dbReference type="EMBL" id="JBHMFC010000014">
    <property type="protein sequence ID" value="MFB9056090.1"/>
    <property type="molecule type" value="Genomic_DNA"/>
</dbReference>
<comment type="caution">
    <text evidence="1">The sequence shown here is derived from an EMBL/GenBank/DDBJ whole genome shotgun (WGS) entry which is preliminary data.</text>
</comment>
<evidence type="ECO:0000313" key="2">
    <source>
        <dbReference type="Proteomes" id="UP001589585"/>
    </source>
</evidence>